<dbReference type="SUPFAM" id="SSF51182">
    <property type="entry name" value="RmlC-like cupins"/>
    <property type="match status" value="1"/>
</dbReference>
<evidence type="ECO:0000313" key="6">
    <source>
        <dbReference type="Proteomes" id="UP000051645"/>
    </source>
</evidence>
<dbReference type="InterPro" id="IPR009057">
    <property type="entry name" value="Homeodomain-like_sf"/>
</dbReference>
<feature type="domain" description="HTH araC/xylS-type" evidence="4">
    <location>
        <begin position="223"/>
        <end position="320"/>
    </location>
</feature>
<dbReference type="InterPro" id="IPR018060">
    <property type="entry name" value="HTH_AraC"/>
</dbReference>
<accession>A0A0R2FNJ8</accession>
<dbReference type="InterPro" id="IPR011051">
    <property type="entry name" value="RmlC_Cupin_sf"/>
</dbReference>
<dbReference type="PATRIC" id="fig|81857.4.peg.2027"/>
<sequence length="322" mass="37398">MDQKQLDEFLRKEDPIERLQKERQQNMNPIHLDYRDGNIPTIPCKTLFKQGNIFVNKSRRFSYTPAHRHNFIEFNYMYSGHCTQYINDEKIVLNQNDLILMDKDIVQRIDSIGPNDILINIGVRDVSIFNNITHNLADSESLVTKFMLNAAIVNAVHNNFILFNVGQNEMANELIKMMIVKSLSKNQDRNKSLNLLLSTLLIELANTVESQTNQIAKSADPELAILQYIDTHYSDLSLKTLAKHFGYNKNYLGNMLKKTTGQTFQSLLDQKRLARSRTLLTNTNYSIENISEMIGFKSPTSLFKLYRKYLHTTPKTFRMQHQ</sequence>
<dbReference type="AlphaFoldDB" id="A0A0R2FNJ8"/>
<evidence type="ECO:0000256" key="3">
    <source>
        <dbReference type="ARBA" id="ARBA00023163"/>
    </source>
</evidence>
<proteinExistence type="predicted"/>
<dbReference type="GO" id="GO:0043565">
    <property type="term" value="F:sequence-specific DNA binding"/>
    <property type="evidence" value="ECO:0007669"/>
    <property type="project" value="InterPro"/>
</dbReference>
<evidence type="ECO:0000256" key="2">
    <source>
        <dbReference type="ARBA" id="ARBA00023125"/>
    </source>
</evidence>
<dbReference type="STRING" id="81857.IV38_GL002030"/>
<keyword evidence="6" id="KW-1185">Reference proteome</keyword>
<dbReference type="SMART" id="SM00342">
    <property type="entry name" value="HTH_ARAC"/>
    <property type="match status" value="1"/>
</dbReference>
<protein>
    <submittedName>
        <fullName evidence="5">Transcription regulator</fullName>
    </submittedName>
</protein>
<evidence type="ECO:0000313" key="5">
    <source>
        <dbReference type="EMBL" id="KRN30153.1"/>
    </source>
</evidence>
<dbReference type="InterPro" id="IPR003313">
    <property type="entry name" value="AraC-bd"/>
</dbReference>
<dbReference type="PANTHER" id="PTHR43280">
    <property type="entry name" value="ARAC-FAMILY TRANSCRIPTIONAL REGULATOR"/>
    <property type="match status" value="1"/>
</dbReference>
<dbReference type="PANTHER" id="PTHR43280:SF28">
    <property type="entry name" value="HTH-TYPE TRANSCRIPTIONAL ACTIVATOR RHAS"/>
    <property type="match status" value="1"/>
</dbReference>
<dbReference type="OrthoDB" id="9816335at2"/>
<name>A0A0R2FNJ8_9LACO</name>
<dbReference type="Gene3D" id="1.10.10.60">
    <property type="entry name" value="Homeodomain-like"/>
    <property type="match status" value="2"/>
</dbReference>
<dbReference type="EMBL" id="JQAZ01000008">
    <property type="protein sequence ID" value="KRN30153.1"/>
    <property type="molecule type" value="Genomic_DNA"/>
</dbReference>
<organism evidence="5 6">
    <name type="scientific">Lactobacillus selangorensis</name>
    <dbReference type="NCBI Taxonomy" id="81857"/>
    <lineage>
        <taxon>Bacteria</taxon>
        <taxon>Bacillati</taxon>
        <taxon>Bacillota</taxon>
        <taxon>Bacilli</taxon>
        <taxon>Lactobacillales</taxon>
        <taxon>Lactobacillaceae</taxon>
        <taxon>Lactobacillus</taxon>
    </lineage>
</organism>
<gene>
    <name evidence="5" type="ORF">IV40_GL001999</name>
</gene>
<keyword evidence="3" id="KW-0804">Transcription</keyword>
<evidence type="ECO:0000259" key="4">
    <source>
        <dbReference type="PROSITE" id="PS01124"/>
    </source>
</evidence>
<dbReference type="GO" id="GO:0003700">
    <property type="term" value="F:DNA-binding transcription factor activity"/>
    <property type="evidence" value="ECO:0007669"/>
    <property type="project" value="InterPro"/>
</dbReference>
<reference evidence="5 6" key="1">
    <citation type="journal article" date="2015" name="Genome Announc.">
        <title>Expanding the biotechnology potential of lactobacilli through comparative genomics of 213 strains and associated genera.</title>
        <authorList>
            <person name="Sun Z."/>
            <person name="Harris H.M."/>
            <person name="McCann A."/>
            <person name="Guo C."/>
            <person name="Argimon S."/>
            <person name="Zhang W."/>
            <person name="Yang X."/>
            <person name="Jeffery I.B."/>
            <person name="Cooney J.C."/>
            <person name="Kagawa T.F."/>
            <person name="Liu W."/>
            <person name="Song Y."/>
            <person name="Salvetti E."/>
            <person name="Wrobel A."/>
            <person name="Rasinkangas P."/>
            <person name="Parkhill J."/>
            <person name="Rea M.C."/>
            <person name="O'Sullivan O."/>
            <person name="Ritari J."/>
            <person name="Douillard F.P."/>
            <person name="Paul Ross R."/>
            <person name="Yang R."/>
            <person name="Briner A.E."/>
            <person name="Felis G.E."/>
            <person name="de Vos W.M."/>
            <person name="Barrangou R."/>
            <person name="Klaenhammer T.R."/>
            <person name="Caufield P.W."/>
            <person name="Cui Y."/>
            <person name="Zhang H."/>
            <person name="O'Toole P.W."/>
        </authorList>
    </citation>
    <scope>NUCLEOTIDE SEQUENCE [LARGE SCALE GENOMIC DNA]</scope>
    <source>
        <strain evidence="5 6">DSM 13344</strain>
    </source>
</reference>
<dbReference type="Pfam" id="PF02311">
    <property type="entry name" value="AraC_binding"/>
    <property type="match status" value="1"/>
</dbReference>
<dbReference type="InterPro" id="IPR014710">
    <property type="entry name" value="RmlC-like_jellyroll"/>
</dbReference>
<keyword evidence="1" id="KW-0805">Transcription regulation</keyword>
<dbReference type="RefSeq" id="WP_057770982.1">
    <property type="nucleotide sequence ID" value="NZ_JQAT01000007.1"/>
</dbReference>
<comment type="caution">
    <text evidence="5">The sequence shown here is derived from an EMBL/GenBank/DDBJ whole genome shotgun (WGS) entry which is preliminary data.</text>
</comment>
<dbReference type="SUPFAM" id="SSF46689">
    <property type="entry name" value="Homeodomain-like"/>
    <property type="match status" value="1"/>
</dbReference>
<evidence type="ECO:0000256" key="1">
    <source>
        <dbReference type="ARBA" id="ARBA00023015"/>
    </source>
</evidence>
<dbReference type="PROSITE" id="PS01124">
    <property type="entry name" value="HTH_ARAC_FAMILY_2"/>
    <property type="match status" value="1"/>
</dbReference>
<dbReference type="Pfam" id="PF12833">
    <property type="entry name" value="HTH_18"/>
    <property type="match status" value="1"/>
</dbReference>
<keyword evidence="2" id="KW-0238">DNA-binding</keyword>
<dbReference type="Gene3D" id="2.60.120.10">
    <property type="entry name" value="Jelly Rolls"/>
    <property type="match status" value="1"/>
</dbReference>
<dbReference type="Proteomes" id="UP000051645">
    <property type="component" value="Unassembled WGS sequence"/>
</dbReference>